<dbReference type="Pfam" id="PF25807">
    <property type="entry name" value="Clarin-2"/>
    <property type="match status" value="2"/>
</dbReference>
<comment type="similarity">
    <text evidence="2">Belongs to the clarin family.</text>
</comment>
<reference evidence="7 8" key="1">
    <citation type="submission" date="2024-04" db="EMBL/GenBank/DDBJ databases">
        <authorList>
            <consortium name="Genoscope - CEA"/>
            <person name="William W."/>
        </authorList>
    </citation>
    <scope>NUCLEOTIDE SEQUENCE [LARGE SCALE GENOMIC DNA]</scope>
</reference>
<dbReference type="PANTHER" id="PTHR31548:SF1">
    <property type="entry name" value="LD47387P"/>
    <property type="match status" value="1"/>
</dbReference>
<evidence type="ECO:0000256" key="3">
    <source>
        <dbReference type="ARBA" id="ARBA00022692"/>
    </source>
</evidence>
<keyword evidence="4 6" id="KW-1133">Transmembrane helix</keyword>
<keyword evidence="5 6" id="KW-0472">Membrane</keyword>
<evidence type="ECO:0000256" key="2">
    <source>
        <dbReference type="ARBA" id="ARBA00005787"/>
    </source>
</evidence>
<gene>
    <name evidence="7" type="ORF">GSLYS_00020850001</name>
</gene>
<feature type="transmembrane region" description="Helical" evidence="6">
    <location>
        <begin position="226"/>
        <end position="248"/>
    </location>
</feature>
<feature type="transmembrane region" description="Helical" evidence="6">
    <location>
        <begin position="7"/>
        <end position="28"/>
    </location>
</feature>
<dbReference type="InterPro" id="IPR026748">
    <property type="entry name" value="Clarin"/>
</dbReference>
<evidence type="ECO:0008006" key="9">
    <source>
        <dbReference type="Google" id="ProtNLM"/>
    </source>
</evidence>
<evidence type="ECO:0000313" key="7">
    <source>
        <dbReference type="EMBL" id="CAL1547533.1"/>
    </source>
</evidence>
<proteinExistence type="inferred from homology"/>
<evidence type="ECO:0000256" key="5">
    <source>
        <dbReference type="ARBA" id="ARBA00023136"/>
    </source>
</evidence>
<dbReference type="Gene3D" id="1.20.140.150">
    <property type="match status" value="1"/>
</dbReference>
<dbReference type="PANTHER" id="PTHR31548">
    <property type="entry name" value="CLARIN"/>
    <property type="match status" value="1"/>
</dbReference>
<evidence type="ECO:0000256" key="6">
    <source>
        <dbReference type="SAM" id="Phobius"/>
    </source>
</evidence>
<dbReference type="Proteomes" id="UP001497497">
    <property type="component" value="Unassembled WGS sequence"/>
</dbReference>
<dbReference type="EMBL" id="CAXITT010001001">
    <property type="protein sequence ID" value="CAL1547533.1"/>
    <property type="molecule type" value="Genomic_DNA"/>
</dbReference>
<keyword evidence="8" id="KW-1185">Reference proteome</keyword>
<sequence length="271" mass="29612">MALIHRRLIGLSAFVAVIGVGLIVAAFATDHWINSSPVSVNNGTTNVNATGGSLTGHTANITFGLFTGLKKIDFGLGIRESNLMIKCDQGACIYAGSGKDEIETPEEQLASILRQYKNQSNLDDKTMAHYGLFSFPLYVVVLVMLVLAIVWGLVAIGFAIFNVFGRPIETITGPTGLYLWNILACIFALTAIGCYLGLYFTQLKVNILRLKDQDPFSSKDHTNLDMSFYFVVGAVGAFLFNQFILCFSGQKCSCDYHRSGEKEVDSGMILY</sequence>
<evidence type="ECO:0000256" key="1">
    <source>
        <dbReference type="ARBA" id="ARBA00004141"/>
    </source>
</evidence>
<name>A0AAV2ILK2_LYMST</name>
<dbReference type="GO" id="GO:0016020">
    <property type="term" value="C:membrane"/>
    <property type="evidence" value="ECO:0007669"/>
    <property type="project" value="UniProtKB-SubCell"/>
</dbReference>
<feature type="transmembrane region" description="Helical" evidence="6">
    <location>
        <begin position="137"/>
        <end position="165"/>
    </location>
</feature>
<dbReference type="AlphaFoldDB" id="A0AAV2ILK2"/>
<feature type="transmembrane region" description="Helical" evidence="6">
    <location>
        <begin position="177"/>
        <end position="200"/>
    </location>
</feature>
<evidence type="ECO:0000313" key="8">
    <source>
        <dbReference type="Proteomes" id="UP001497497"/>
    </source>
</evidence>
<keyword evidence="3 6" id="KW-0812">Transmembrane</keyword>
<comment type="subcellular location">
    <subcellularLocation>
        <location evidence="1">Membrane</location>
        <topology evidence="1">Multi-pass membrane protein</topology>
    </subcellularLocation>
</comment>
<accession>A0AAV2ILK2</accession>
<evidence type="ECO:0000256" key="4">
    <source>
        <dbReference type="ARBA" id="ARBA00022989"/>
    </source>
</evidence>
<comment type="caution">
    <text evidence="7">The sequence shown here is derived from an EMBL/GenBank/DDBJ whole genome shotgun (WGS) entry which is preliminary data.</text>
</comment>
<protein>
    <recommendedName>
        <fullName evidence="9">Clarin-1</fullName>
    </recommendedName>
</protein>
<organism evidence="7 8">
    <name type="scientific">Lymnaea stagnalis</name>
    <name type="common">Great pond snail</name>
    <name type="synonym">Helix stagnalis</name>
    <dbReference type="NCBI Taxonomy" id="6523"/>
    <lineage>
        <taxon>Eukaryota</taxon>
        <taxon>Metazoa</taxon>
        <taxon>Spiralia</taxon>
        <taxon>Lophotrochozoa</taxon>
        <taxon>Mollusca</taxon>
        <taxon>Gastropoda</taxon>
        <taxon>Heterobranchia</taxon>
        <taxon>Euthyneura</taxon>
        <taxon>Panpulmonata</taxon>
        <taxon>Hygrophila</taxon>
        <taxon>Lymnaeoidea</taxon>
        <taxon>Lymnaeidae</taxon>
        <taxon>Lymnaea</taxon>
    </lineage>
</organism>
<dbReference type="GO" id="GO:0007605">
    <property type="term" value="P:sensory perception of sound"/>
    <property type="evidence" value="ECO:0007669"/>
    <property type="project" value="UniProtKB-ARBA"/>
</dbReference>